<reference evidence="3 4" key="1">
    <citation type="submission" date="2018-03" db="EMBL/GenBank/DDBJ databases">
        <authorList>
            <person name="Guldener U."/>
        </authorList>
    </citation>
    <scope>NUCLEOTIDE SEQUENCE [LARGE SCALE GENOMIC DNA]</scope>
    <source>
        <strain evidence="3 4">DAOM196992</strain>
    </source>
</reference>
<dbReference type="GO" id="GO:0005634">
    <property type="term" value="C:nucleus"/>
    <property type="evidence" value="ECO:0007669"/>
    <property type="project" value="TreeGrafter"/>
</dbReference>
<sequence>MPRSSSGPSPRQKAARKTAAVQRRELDAKLAAAVADLEAGCFPSLKACAEAHGVASSTLHDRHRGRLPHSKAHTGRQRLSPASEAVLARHVERCAQLGFPLTPDAVRRLAEKLMIEEPDSQCRSLGANWIQASFLPRHLDLEAQYRRCIDYGRIGRPNANNLEWVTAFFDLYRTAIKDHGIKRGNVYCMGETGTVLGRGKEQRRIHASRRAHRFLRLPGKRDSTSVVECIGDDGTMLPPLIIVEGKLHLDAKQRKSFGAAAGWTFGVSSTGWSSVDAALLWLEKVFDPATKPPKGRSGDWRLLLVDGHAIYTSIEFVSACLDRRIVPVSFPLQTTHVIDPLDWFIFGPISDRYHRAIDGLELEHGGAGAGGGAGGGGGGEAVTSKMDKATFARIYREARTVVSAEDVRRAFIECGVSLPPEPDKILTRAPAHRNHSSISTPPPGAVPPRDIATPKTSAEFRDMLAMLSAVVRGGHGGEGSSGGDNEAQAALLRQKLLKSYVDLVESSAAREQAAGSDSDVSEHEADTPTDDEDEDEDRDMTPAPSNRREAGGTVAMAQQGGLDGRDQSRQFRGAEQIYSSHPQAQAQPQPHPPDHETTTTPIYHPTTTTNPFIEMTTGHTSTGPHPLRQYQHHHHHHHQQQQQQQQQQQHSDIVMGSACQTLGPTRTSTSTSTSTLASSYDMSTPLVFSDAYGGRFF</sequence>
<feature type="region of interest" description="Disordered" evidence="1">
    <location>
        <begin position="508"/>
        <end position="553"/>
    </location>
</feature>
<feature type="region of interest" description="Disordered" evidence="1">
    <location>
        <begin position="57"/>
        <end position="80"/>
    </location>
</feature>
<dbReference type="InterPro" id="IPR050863">
    <property type="entry name" value="CenT-Element_Derived"/>
</dbReference>
<evidence type="ECO:0000259" key="2">
    <source>
        <dbReference type="Pfam" id="PF03184"/>
    </source>
</evidence>
<gene>
    <name evidence="3" type="ORF">PSFLO_01153</name>
</gene>
<dbReference type="Proteomes" id="UP000323386">
    <property type="component" value="Unassembled WGS sequence"/>
</dbReference>
<dbReference type="AlphaFoldDB" id="A0A5C3EUG5"/>
<name>A0A5C3EUG5_9BASI</name>
<dbReference type="OrthoDB" id="2556734at2759"/>
<feature type="compositionally biased region" description="Low complexity" evidence="1">
    <location>
        <begin position="640"/>
        <end position="650"/>
    </location>
</feature>
<evidence type="ECO:0000256" key="1">
    <source>
        <dbReference type="SAM" id="MobiDB-lite"/>
    </source>
</evidence>
<dbReference type="InterPro" id="IPR004875">
    <property type="entry name" value="DDE_SF_endonuclease_dom"/>
</dbReference>
<feature type="region of interest" description="Disordered" evidence="1">
    <location>
        <begin position="422"/>
        <end position="449"/>
    </location>
</feature>
<organism evidence="3 4">
    <name type="scientific">Pseudozyma flocculosa</name>
    <dbReference type="NCBI Taxonomy" id="84751"/>
    <lineage>
        <taxon>Eukaryota</taxon>
        <taxon>Fungi</taxon>
        <taxon>Dikarya</taxon>
        <taxon>Basidiomycota</taxon>
        <taxon>Ustilaginomycotina</taxon>
        <taxon>Ustilaginomycetes</taxon>
        <taxon>Ustilaginales</taxon>
        <taxon>Ustilaginaceae</taxon>
        <taxon>Pseudozyma</taxon>
    </lineage>
</organism>
<evidence type="ECO:0000313" key="3">
    <source>
        <dbReference type="EMBL" id="SPO35682.1"/>
    </source>
</evidence>
<dbReference type="Pfam" id="PF03184">
    <property type="entry name" value="DDE_1"/>
    <property type="match status" value="1"/>
</dbReference>
<protein>
    <recommendedName>
        <fullName evidence="2">DDE-1 domain-containing protein</fullName>
    </recommendedName>
</protein>
<evidence type="ECO:0000313" key="4">
    <source>
        <dbReference type="Proteomes" id="UP000323386"/>
    </source>
</evidence>
<feature type="region of interest" description="Disordered" evidence="1">
    <location>
        <begin position="579"/>
        <end position="652"/>
    </location>
</feature>
<feature type="domain" description="DDE-1" evidence="2">
    <location>
        <begin position="221"/>
        <end position="411"/>
    </location>
</feature>
<feature type="compositionally biased region" description="Basic residues" evidence="1">
    <location>
        <begin position="630"/>
        <end position="639"/>
    </location>
</feature>
<dbReference type="PANTHER" id="PTHR19303:SF74">
    <property type="entry name" value="POGO TRANSPOSABLE ELEMENT WITH KRAB DOMAIN"/>
    <property type="match status" value="1"/>
</dbReference>
<dbReference type="GO" id="GO:0003677">
    <property type="term" value="F:DNA binding"/>
    <property type="evidence" value="ECO:0007669"/>
    <property type="project" value="TreeGrafter"/>
</dbReference>
<keyword evidence="4" id="KW-1185">Reference proteome</keyword>
<feature type="compositionally biased region" description="Acidic residues" evidence="1">
    <location>
        <begin position="527"/>
        <end position="538"/>
    </location>
</feature>
<accession>A0A5C3EUG5</accession>
<proteinExistence type="predicted"/>
<feature type="compositionally biased region" description="Low complexity" evidence="1">
    <location>
        <begin position="598"/>
        <end position="611"/>
    </location>
</feature>
<dbReference type="PANTHER" id="PTHR19303">
    <property type="entry name" value="TRANSPOSON"/>
    <property type="match status" value="1"/>
</dbReference>
<dbReference type="EMBL" id="OOIP01000002">
    <property type="protein sequence ID" value="SPO35682.1"/>
    <property type="molecule type" value="Genomic_DNA"/>
</dbReference>
<feature type="compositionally biased region" description="Basic residues" evidence="1">
    <location>
        <begin position="61"/>
        <end position="76"/>
    </location>
</feature>